<dbReference type="RefSeq" id="WP_011341962.1">
    <property type="nucleotide sequence ID" value="NC_007498.2"/>
</dbReference>
<dbReference type="InterPro" id="IPR005311">
    <property type="entry name" value="PBP_dimer"/>
</dbReference>
<feature type="transmembrane region" description="Helical" evidence="4">
    <location>
        <begin position="12"/>
        <end position="33"/>
    </location>
</feature>
<evidence type="ECO:0000313" key="6">
    <source>
        <dbReference type="EMBL" id="ABA89447.1"/>
    </source>
</evidence>
<keyword evidence="3 4" id="KW-0472">Membrane</keyword>
<sequence length="656" mass="71414">MKLSPEKSSKIRIALMGVVFTLFFLAVVGRGYWLQVIQNEETVARARRQYKRIIPLTPRRGAIYDRNGAALARSTSVDSIFAEPFRVSDVDASARVLAKPLGMTRAALRKKLASKRRFVWLQRKVQPDQSAMVRKLKLRGIAFTKEHQRFYPNGQLAAQLLGFTGLDPKGLEGLEKYYDSQLLGQEGFLVAAKDGRRKGLGASDKVIQGGSHGNSLYLTIDRNLQYLAEKELAVALKDAKARAGSVVMLDPVTGEILAMANQPTYNPNAYGRFPAAYRRNRAVCDEFEPGSTLKVFLTAAALNENLVQPQRLVDCEKGAFRVGGMTIHDHHPYEQLTVTEVLSKSSNIGSAKIGKILERQRYFDYLTHFGFGEKTGLDFPGEASGQLRRPNQWFEGDLAAISFGQGMTVTALQLARATAAIANGGVLMEADLVKQVVDDRGEIVERRSPKVARRVVSQKAAAQVRAMMELVTQEGGTGTLAAVPGYRVGGKTGTAQKVDPVTGGYSADKRVASFVGFAPANHPRIVILVVIDEPKTQVYGGLVAAPVFSRLAGQALLYLGVPPTERDMEAPLPPETLETEVAISTGVAQPERIGKGGIPYMPHCLGMSCRQVLQTMQAQGIDIRIKGSGRVVEQSPAPGQAISFGDEVWVKLKPPT</sequence>
<dbReference type="CDD" id="cd06575">
    <property type="entry name" value="PASTA_Pbp2x-like_2"/>
    <property type="match status" value="1"/>
</dbReference>
<name>Q3A2G0_SYNC1</name>
<reference evidence="7" key="1">
    <citation type="submission" date="2005-10" db="EMBL/GenBank/DDBJ databases">
        <title>Complete sequence of Pelobacter carbinolicus DSM 2380.</title>
        <authorList>
            <person name="Copeland A."/>
            <person name="Lucas S."/>
            <person name="Lapidus A."/>
            <person name="Barry K."/>
            <person name="Detter J.C."/>
            <person name="Glavina T."/>
            <person name="Hammon N."/>
            <person name="Israni S."/>
            <person name="Pitluck S."/>
            <person name="Chertkov O."/>
            <person name="Schmutz J."/>
            <person name="Larimer F."/>
            <person name="Land M."/>
            <person name="Kyrpides N."/>
            <person name="Ivanova N."/>
            <person name="Richardson P."/>
        </authorList>
    </citation>
    <scope>NUCLEOTIDE SEQUENCE [LARGE SCALE GENOMIC DNA]</scope>
    <source>
        <strain evidence="7">DSM 2380 / NBRC 103641 / GraBd1</strain>
    </source>
</reference>
<keyword evidence="2" id="KW-0645">Protease</keyword>
<dbReference type="eggNOG" id="COG0768">
    <property type="taxonomic scope" value="Bacteria"/>
</dbReference>
<dbReference type="KEGG" id="pca:Pcar_2208"/>
<dbReference type="Proteomes" id="UP000002534">
    <property type="component" value="Chromosome"/>
</dbReference>
<dbReference type="SUPFAM" id="SSF56519">
    <property type="entry name" value="Penicillin binding protein dimerisation domain"/>
    <property type="match status" value="1"/>
</dbReference>
<dbReference type="GO" id="GO:0005886">
    <property type="term" value="C:plasma membrane"/>
    <property type="evidence" value="ECO:0007669"/>
    <property type="project" value="TreeGrafter"/>
</dbReference>
<dbReference type="GO" id="GO:0004180">
    <property type="term" value="F:carboxypeptidase activity"/>
    <property type="evidence" value="ECO:0007669"/>
    <property type="project" value="UniProtKB-KW"/>
</dbReference>
<dbReference type="InterPro" id="IPR050515">
    <property type="entry name" value="Beta-lactam/transpept"/>
</dbReference>
<keyword evidence="2" id="KW-0378">Hydrolase</keyword>
<dbReference type="SUPFAM" id="SSF54184">
    <property type="entry name" value="Penicillin-binding protein 2x (pbp-2x), c-terminal domain"/>
    <property type="match status" value="1"/>
</dbReference>
<dbReference type="Pfam" id="PF03793">
    <property type="entry name" value="PASTA"/>
    <property type="match status" value="1"/>
</dbReference>
<feature type="domain" description="PASTA" evidence="5">
    <location>
        <begin position="597"/>
        <end position="654"/>
    </location>
</feature>
<dbReference type="InterPro" id="IPR036138">
    <property type="entry name" value="PBP_dimer_sf"/>
</dbReference>
<dbReference type="Pfam" id="PF03717">
    <property type="entry name" value="PBP_dimer"/>
    <property type="match status" value="1"/>
</dbReference>
<dbReference type="InterPro" id="IPR001460">
    <property type="entry name" value="PCN-bd_Tpept"/>
</dbReference>
<evidence type="ECO:0000256" key="3">
    <source>
        <dbReference type="ARBA" id="ARBA00023136"/>
    </source>
</evidence>
<dbReference type="HOGENOM" id="CLU_009289_6_2_7"/>
<evidence type="ECO:0000256" key="4">
    <source>
        <dbReference type="SAM" id="Phobius"/>
    </source>
</evidence>
<dbReference type="GO" id="GO:0008658">
    <property type="term" value="F:penicillin binding"/>
    <property type="evidence" value="ECO:0007669"/>
    <property type="project" value="InterPro"/>
</dbReference>
<dbReference type="Gene3D" id="1.10.150.770">
    <property type="match status" value="1"/>
</dbReference>
<dbReference type="InterPro" id="IPR012338">
    <property type="entry name" value="Beta-lactam/transpept-like"/>
</dbReference>
<dbReference type="InterPro" id="IPR005543">
    <property type="entry name" value="PASTA_dom"/>
</dbReference>
<comment type="subcellular location">
    <subcellularLocation>
        <location evidence="1">Membrane</location>
    </subcellularLocation>
</comment>
<proteinExistence type="predicted"/>
<dbReference type="GO" id="GO:0071555">
    <property type="term" value="P:cell wall organization"/>
    <property type="evidence" value="ECO:0007669"/>
    <property type="project" value="TreeGrafter"/>
</dbReference>
<keyword evidence="4" id="KW-0812">Transmembrane</keyword>
<dbReference type="Gene3D" id="3.90.1310.10">
    <property type="entry name" value="Penicillin-binding protein 2a (Domain 2)"/>
    <property type="match status" value="1"/>
</dbReference>
<reference evidence="6 7" key="2">
    <citation type="journal article" date="2012" name="BMC Genomics">
        <title>The genome of Pelobacter carbinolicus reveals surprising metabolic capabilities and physiological features.</title>
        <authorList>
            <person name="Aklujkar M."/>
            <person name="Haveman S.A."/>
            <person name="Didonato R.Jr."/>
            <person name="Chertkov O."/>
            <person name="Han C.S."/>
            <person name="Land M.L."/>
            <person name="Brown P."/>
            <person name="Lovley D.R."/>
        </authorList>
    </citation>
    <scope>NUCLEOTIDE SEQUENCE [LARGE SCALE GENOMIC DNA]</scope>
    <source>
        <strain evidence="7">DSM 2380 / NBRC 103641 / GraBd1</strain>
    </source>
</reference>
<evidence type="ECO:0000259" key="5">
    <source>
        <dbReference type="PROSITE" id="PS51178"/>
    </source>
</evidence>
<keyword evidence="2" id="KW-0121">Carboxypeptidase</keyword>
<dbReference type="STRING" id="338963.Pcar_2208"/>
<evidence type="ECO:0000256" key="1">
    <source>
        <dbReference type="ARBA" id="ARBA00004370"/>
    </source>
</evidence>
<dbReference type="PANTHER" id="PTHR30627:SF1">
    <property type="entry name" value="PEPTIDOGLYCAN D,D-TRANSPEPTIDASE FTSI"/>
    <property type="match status" value="1"/>
</dbReference>
<accession>Q3A2G0</accession>
<organism evidence="6 7">
    <name type="scientific">Syntrophotalea carbinolica (strain DSM 2380 / NBRC 103641 / GraBd1)</name>
    <name type="common">Pelobacter carbinolicus</name>
    <dbReference type="NCBI Taxonomy" id="338963"/>
    <lineage>
        <taxon>Bacteria</taxon>
        <taxon>Pseudomonadati</taxon>
        <taxon>Thermodesulfobacteriota</taxon>
        <taxon>Desulfuromonadia</taxon>
        <taxon>Desulfuromonadales</taxon>
        <taxon>Syntrophotaleaceae</taxon>
        <taxon>Syntrophotalea</taxon>
    </lineage>
</organism>
<dbReference type="PANTHER" id="PTHR30627">
    <property type="entry name" value="PEPTIDOGLYCAN D,D-TRANSPEPTIDASE"/>
    <property type="match status" value="1"/>
</dbReference>
<evidence type="ECO:0000313" key="7">
    <source>
        <dbReference type="Proteomes" id="UP000002534"/>
    </source>
</evidence>
<evidence type="ECO:0000256" key="2">
    <source>
        <dbReference type="ARBA" id="ARBA00022645"/>
    </source>
</evidence>
<keyword evidence="7" id="KW-1185">Reference proteome</keyword>
<dbReference type="PROSITE" id="PS51178">
    <property type="entry name" value="PASTA"/>
    <property type="match status" value="1"/>
</dbReference>
<dbReference type="Gene3D" id="3.40.710.10">
    <property type="entry name" value="DD-peptidase/beta-lactamase superfamily"/>
    <property type="match status" value="1"/>
</dbReference>
<gene>
    <name evidence="6" type="primary">ftsI</name>
    <name evidence="6" type="ordered locus">Pcar_2208</name>
</gene>
<dbReference type="OrthoDB" id="9789078at2"/>
<dbReference type="Pfam" id="PF00905">
    <property type="entry name" value="Transpeptidase"/>
    <property type="match status" value="1"/>
</dbReference>
<protein>
    <submittedName>
        <fullName evidence="6">Peptidoglycan transglycosylase and transpeptidase FtsI</fullName>
    </submittedName>
</protein>
<dbReference type="EMBL" id="CP000142">
    <property type="protein sequence ID" value="ABA89447.1"/>
    <property type="molecule type" value="Genomic_DNA"/>
</dbReference>
<dbReference type="SMART" id="SM00740">
    <property type="entry name" value="PASTA"/>
    <property type="match status" value="1"/>
</dbReference>
<dbReference type="AlphaFoldDB" id="Q3A2G0"/>
<dbReference type="Gene3D" id="3.30.450.330">
    <property type="match status" value="1"/>
</dbReference>
<dbReference type="SUPFAM" id="SSF56601">
    <property type="entry name" value="beta-lactamase/transpeptidase-like"/>
    <property type="match status" value="1"/>
</dbReference>
<keyword evidence="4" id="KW-1133">Transmembrane helix</keyword>